<name>A0A3A3YZ76_9ACTN</name>
<evidence type="ECO:0000313" key="2">
    <source>
        <dbReference type="EMBL" id="RJK97050.1"/>
    </source>
</evidence>
<dbReference type="AlphaFoldDB" id="A0A3A3YZ76"/>
<protein>
    <submittedName>
        <fullName evidence="2">Uncharacterized protein</fullName>
    </submittedName>
</protein>
<dbReference type="Proteomes" id="UP000265614">
    <property type="component" value="Unassembled WGS sequence"/>
</dbReference>
<feature type="region of interest" description="Disordered" evidence="1">
    <location>
        <begin position="28"/>
        <end position="65"/>
    </location>
</feature>
<accession>A0A3A3YZ76</accession>
<gene>
    <name evidence="2" type="ORF">D5H78_07455</name>
</gene>
<organism evidence="2 3">
    <name type="scientific">Vallicoccus soli</name>
    <dbReference type="NCBI Taxonomy" id="2339232"/>
    <lineage>
        <taxon>Bacteria</taxon>
        <taxon>Bacillati</taxon>
        <taxon>Actinomycetota</taxon>
        <taxon>Actinomycetes</taxon>
        <taxon>Motilibacterales</taxon>
        <taxon>Vallicoccaceae</taxon>
        <taxon>Vallicoccus</taxon>
    </lineage>
</organism>
<dbReference type="RefSeq" id="WP_119949767.1">
    <property type="nucleotide sequence ID" value="NZ_QZEZ01000002.1"/>
</dbReference>
<keyword evidence="3" id="KW-1185">Reference proteome</keyword>
<comment type="caution">
    <text evidence="2">The sequence shown here is derived from an EMBL/GenBank/DDBJ whole genome shotgun (WGS) entry which is preliminary data.</text>
</comment>
<evidence type="ECO:0000313" key="3">
    <source>
        <dbReference type="Proteomes" id="UP000265614"/>
    </source>
</evidence>
<dbReference type="EMBL" id="QZEZ01000002">
    <property type="protein sequence ID" value="RJK97050.1"/>
    <property type="molecule type" value="Genomic_DNA"/>
</dbReference>
<reference evidence="2 3" key="1">
    <citation type="submission" date="2018-09" db="EMBL/GenBank/DDBJ databases">
        <title>YIM 75000 draft genome.</title>
        <authorList>
            <person name="Tang S."/>
            <person name="Feng Y."/>
        </authorList>
    </citation>
    <scope>NUCLEOTIDE SEQUENCE [LARGE SCALE GENOMIC DNA]</scope>
    <source>
        <strain evidence="2 3">YIM 75000</strain>
    </source>
</reference>
<feature type="compositionally biased region" description="Basic residues" evidence="1">
    <location>
        <begin position="54"/>
        <end position="65"/>
    </location>
</feature>
<sequence length="65" mass="7388">MAEQQDGGSGRPRRGGLRGLVDRALLTVWGPPDLDPSVRRRSPLEGTEWDPQVRKARRAERRRRG</sequence>
<evidence type="ECO:0000256" key="1">
    <source>
        <dbReference type="SAM" id="MobiDB-lite"/>
    </source>
</evidence>
<proteinExistence type="predicted"/>